<dbReference type="CDD" id="cd09272">
    <property type="entry name" value="RNase_HI_RT_Ty1"/>
    <property type="match status" value="1"/>
</dbReference>
<reference evidence="3" key="1">
    <citation type="journal article" date="2019" name="Sci. Rep.">
        <title>Draft genome of Tanacetum cinerariifolium, the natural source of mosquito coil.</title>
        <authorList>
            <person name="Yamashiro T."/>
            <person name="Shiraishi A."/>
            <person name="Satake H."/>
            <person name="Nakayama K."/>
        </authorList>
    </citation>
    <scope>NUCLEOTIDE SEQUENCE</scope>
</reference>
<comment type="caution">
    <text evidence="3">The sequence shown here is derived from an EMBL/GenBank/DDBJ whole genome shotgun (WGS) entry which is preliminary data.</text>
</comment>
<sequence>EEEIDFEEFFALVARLEAVRIFLAFASHINMIVYHMYVKMALLNGILRKKVYVSQPNGFVYPDNPNHMCMLKKALYGLKQAPPKYALESLIKYGMKSCDHVDTSMEHLHAVKRIFQYLRGTINWGLWYSKDYAIALTAFVDADHAGCQDTRRRTSEKIADANHAGCQDTRCSTSGSLSKHIDIRYHIIKEHVENGVIELYFVNTEYQLADHFTKALGRERI</sequence>
<keyword evidence="1" id="KW-1133">Transmembrane helix</keyword>
<protein>
    <submittedName>
        <fullName evidence="3">Retrovirus-related Pol polyprotein from transposon TNT 1-94</fullName>
    </submittedName>
</protein>
<dbReference type="AlphaFoldDB" id="A0A699JJR8"/>
<keyword evidence="1" id="KW-0472">Membrane</keyword>
<dbReference type="EMBL" id="BKCJ010419283">
    <property type="protein sequence ID" value="GFA41101.1"/>
    <property type="molecule type" value="Genomic_DNA"/>
</dbReference>
<dbReference type="PANTHER" id="PTHR11439">
    <property type="entry name" value="GAG-POL-RELATED RETROTRANSPOSON"/>
    <property type="match status" value="1"/>
</dbReference>
<evidence type="ECO:0000313" key="3">
    <source>
        <dbReference type="EMBL" id="GFA41101.1"/>
    </source>
</evidence>
<dbReference type="PANTHER" id="PTHR11439:SF463">
    <property type="entry name" value="REVERSE TRANSCRIPTASE TY1_COPIA-TYPE DOMAIN-CONTAINING PROTEIN"/>
    <property type="match status" value="1"/>
</dbReference>
<evidence type="ECO:0000259" key="2">
    <source>
        <dbReference type="Pfam" id="PF07727"/>
    </source>
</evidence>
<gene>
    <name evidence="3" type="ORF">Tci_613073</name>
</gene>
<organism evidence="3">
    <name type="scientific">Tanacetum cinerariifolium</name>
    <name type="common">Dalmatian daisy</name>
    <name type="synonym">Chrysanthemum cinerariifolium</name>
    <dbReference type="NCBI Taxonomy" id="118510"/>
    <lineage>
        <taxon>Eukaryota</taxon>
        <taxon>Viridiplantae</taxon>
        <taxon>Streptophyta</taxon>
        <taxon>Embryophyta</taxon>
        <taxon>Tracheophyta</taxon>
        <taxon>Spermatophyta</taxon>
        <taxon>Magnoliopsida</taxon>
        <taxon>eudicotyledons</taxon>
        <taxon>Gunneridae</taxon>
        <taxon>Pentapetalae</taxon>
        <taxon>asterids</taxon>
        <taxon>campanulids</taxon>
        <taxon>Asterales</taxon>
        <taxon>Asteraceae</taxon>
        <taxon>Asteroideae</taxon>
        <taxon>Anthemideae</taxon>
        <taxon>Anthemidinae</taxon>
        <taxon>Tanacetum</taxon>
    </lineage>
</organism>
<proteinExistence type="predicted"/>
<dbReference type="Pfam" id="PF07727">
    <property type="entry name" value="RVT_2"/>
    <property type="match status" value="1"/>
</dbReference>
<keyword evidence="1" id="KW-0812">Transmembrane</keyword>
<accession>A0A699JJR8</accession>
<name>A0A699JJR8_TANCI</name>
<dbReference type="InterPro" id="IPR013103">
    <property type="entry name" value="RVT_2"/>
</dbReference>
<feature type="non-terminal residue" evidence="3">
    <location>
        <position position="1"/>
    </location>
</feature>
<feature type="domain" description="Reverse transcriptase Ty1/copia-type" evidence="2">
    <location>
        <begin position="3"/>
        <end position="85"/>
    </location>
</feature>
<feature type="transmembrane region" description="Helical" evidence="1">
    <location>
        <begin position="18"/>
        <end position="38"/>
    </location>
</feature>
<evidence type="ECO:0000256" key="1">
    <source>
        <dbReference type="SAM" id="Phobius"/>
    </source>
</evidence>